<dbReference type="Pfam" id="PF07883">
    <property type="entry name" value="Cupin_2"/>
    <property type="match status" value="1"/>
</dbReference>
<dbReference type="GO" id="GO:0046872">
    <property type="term" value="F:metal ion binding"/>
    <property type="evidence" value="ECO:0007669"/>
    <property type="project" value="UniProtKB-KW"/>
</dbReference>
<dbReference type="SUPFAM" id="SSF51182">
    <property type="entry name" value="RmlC-like cupins"/>
    <property type="match status" value="1"/>
</dbReference>
<dbReference type="EMBL" id="UINC01005445">
    <property type="protein sequence ID" value="SVA21371.1"/>
    <property type="molecule type" value="Genomic_DNA"/>
</dbReference>
<sequence length="103" mass="11656">MKPVIKNYRDNENPVLGKEDGVPNYVMLYVQHAPGESSPLHTHPWEHQAFITDGAGILFFGGEEYTIKQGDCIHVPEDVEHQFRNTGDVPMNRVTVNPIRSVE</sequence>
<dbReference type="PANTHER" id="PTHR35848:SF6">
    <property type="entry name" value="CUPIN TYPE-2 DOMAIN-CONTAINING PROTEIN"/>
    <property type="match status" value="1"/>
</dbReference>
<dbReference type="Gene3D" id="2.60.120.10">
    <property type="entry name" value="Jelly Rolls"/>
    <property type="match status" value="1"/>
</dbReference>
<gene>
    <name evidence="3" type="ORF">METZ01_LOCUS74225</name>
</gene>
<proteinExistence type="predicted"/>
<organism evidence="3">
    <name type="scientific">marine metagenome</name>
    <dbReference type="NCBI Taxonomy" id="408172"/>
    <lineage>
        <taxon>unclassified sequences</taxon>
        <taxon>metagenomes</taxon>
        <taxon>ecological metagenomes</taxon>
    </lineage>
</organism>
<dbReference type="InterPro" id="IPR011051">
    <property type="entry name" value="RmlC_Cupin_sf"/>
</dbReference>
<feature type="domain" description="Cupin type-2" evidence="2">
    <location>
        <begin position="30"/>
        <end position="92"/>
    </location>
</feature>
<name>A0A381U0X0_9ZZZZ</name>
<keyword evidence="1" id="KW-0479">Metal-binding</keyword>
<evidence type="ECO:0000313" key="3">
    <source>
        <dbReference type="EMBL" id="SVA21371.1"/>
    </source>
</evidence>
<dbReference type="InterPro" id="IPR014710">
    <property type="entry name" value="RmlC-like_jellyroll"/>
</dbReference>
<accession>A0A381U0X0</accession>
<evidence type="ECO:0000256" key="1">
    <source>
        <dbReference type="ARBA" id="ARBA00022723"/>
    </source>
</evidence>
<reference evidence="3" key="1">
    <citation type="submission" date="2018-05" db="EMBL/GenBank/DDBJ databases">
        <authorList>
            <person name="Lanie J.A."/>
            <person name="Ng W.-L."/>
            <person name="Kazmierczak K.M."/>
            <person name="Andrzejewski T.M."/>
            <person name="Davidsen T.M."/>
            <person name="Wayne K.J."/>
            <person name="Tettelin H."/>
            <person name="Glass J.I."/>
            <person name="Rusch D."/>
            <person name="Podicherti R."/>
            <person name="Tsui H.-C.T."/>
            <person name="Winkler M.E."/>
        </authorList>
    </citation>
    <scope>NUCLEOTIDE SEQUENCE</scope>
</reference>
<protein>
    <recommendedName>
        <fullName evidence="2">Cupin type-2 domain-containing protein</fullName>
    </recommendedName>
</protein>
<dbReference type="PANTHER" id="PTHR35848">
    <property type="entry name" value="OXALATE-BINDING PROTEIN"/>
    <property type="match status" value="1"/>
</dbReference>
<dbReference type="InterPro" id="IPR013096">
    <property type="entry name" value="Cupin_2"/>
</dbReference>
<evidence type="ECO:0000259" key="2">
    <source>
        <dbReference type="Pfam" id="PF07883"/>
    </source>
</evidence>
<dbReference type="AlphaFoldDB" id="A0A381U0X0"/>
<dbReference type="InterPro" id="IPR051610">
    <property type="entry name" value="GPI/OXD"/>
</dbReference>